<evidence type="ECO:0000256" key="3">
    <source>
        <dbReference type="ARBA" id="ARBA00022475"/>
    </source>
</evidence>
<evidence type="ECO:0000256" key="9">
    <source>
        <dbReference type="SAM" id="Phobius"/>
    </source>
</evidence>
<dbReference type="PANTHER" id="PTHR30574:SF1">
    <property type="entry name" value="SULPHUR TRANSPORT DOMAIN-CONTAINING PROTEIN"/>
    <property type="match status" value="1"/>
</dbReference>
<evidence type="ECO:0000256" key="8">
    <source>
        <dbReference type="ARBA" id="ARBA00035655"/>
    </source>
</evidence>
<organism evidence="10 11">
    <name type="scientific">Lampropedia aestuarii</name>
    <dbReference type="NCBI Taxonomy" id="2562762"/>
    <lineage>
        <taxon>Bacteria</taxon>
        <taxon>Pseudomonadati</taxon>
        <taxon>Pseudomonadota</taxon>
        <taxon>Betaproteobacteria</taxon>
        <taxon>Burkholderiales</taxon>
        <taxon>Comamonadaceae</taxon>
        <taxon>Lampropedia</taxon>
    </lineage>
</organism>
<feature type="transmembrane region" description="Helical" evidence="9">
    <location>
        <begin position="57"/>
        <end position="76"/>
    </location>
</feature>
<feature type="transmembrane region" description="Helical" evidence="9">
    <location>
        <begin position="12"/>
        <end position="45"/>
    </location>
</feature>
<evidence type="ECO:0000313" key="11">
    <source>
        <dbReference type="Proteomes" id="UP000306236"/>
    </source>
</evidence>
<comment type="caution">
    <text evidence="10">The sequence shown here is derived from an EMBL/GenBank/DDBJ whole genome shotgun (WGS) entry which is preliminary data.</text>
</comment>
<name>A0A4V3YX80_9BURK</name>
<evidence type="ECO:0000256" key="1">
    <source>
        <dbReference type="ARBA" id="ARBA00004429"/>
    </source>
</evidence>
<evidence type="ECO:0000256" key="4">
    <source>
        <dbReference type="ARBA" id="ARBA00022519"/>
    </source>
</evidence>
<gene>
    <name evidence="10" type="ORF">E8K88_07470</name>
</gene>
<evidence type="ECO:0000313" key="10">
    <source>
        <dbReference type="EMBL" id="THJ33932.1"/>
    </source>
</evidence>
<reference evidence="10 11" key="1">
    <citation type="submission" date="2019-04" db="EMBL/GenBank/DDBJ databases">
        <title>Lampropedia sp YIM MLB12 draf genome.</title>
        <authorList>
            <person name="Wang Y.-X."/>
        </authorList>
    </citation>
    <scope>NUCLEOTIDE SEQUENCE [LARGE SCALE GENOMIC DNA]</scope>
    <source>
        <strain evidence="10 11">YIM MLB12</strain>
    </source>
</reference>
<dbReference type="PANTHER" id="PTHR30574">
    <property type="entry name" value="INNER MEMBRANE PROTEIN YEDE"/>
    <property type="match status" value="1"/>
</dbReference>
<keyword evidence="2" id="KW-0813">Transport</keyword>
<keyword evidence="3" id="KW-1003">Cell membrane</keyword>
<accession>A0A4V3YX80</accession>
<keyword evidence="4" id="KW-0997">Cell inner membrane</keyword>
<evidence type="ECO:0000256" key="6">
    <source>
        <dbReference type="ARBA" id="ARBA00022989"/>
    </source>
</evidence>
<evidence type="ECO:0000256" key="2">
    <source>
        <dbReference type="ARBA" id="ARBA00022448"/>
    </source>
</evidence>
<dbReference type="GO" id="GO:0005886">
    <property type="term" value="C:plasma membrane"/>
    <property type="evidence" value="ECO:0007669"/>
    <property type="project" value="UniProtKB-SubCell"/>
</dbReference>
<feature type="transmembrane region" description="Helical" evidence="9">
    <location>
        <begin position="82"/>
        <end position="104"/>
    </location>
</feature>
<proteinExistence type="inferred from homology"/>
<keyword evidence="11" id="KW-1185">Reference proteome</keyword>
<dbReference type="OrthoDB" id="9814020at2"/>
<dbReference type="Pfam" id="PF04143">
    <property type="entry name" value="Sulf_transp"/>
    <property type="match status" value="1"/>
</dbReference>
<comment type="similarity">
    <text evidence="8">Belongs to the TsuA/YedE (TC 9.B.102) family.</text>
</comment>
<evidence type="ECO:0000256" key="7">
    <source>
        <dbReference type="ARBA" id="ARBA00023136"/>
    </source>
</evidence>
<evidence type="ECO:0000256" key="5">
    <source>
        <dbReference type="ARBA" id="ARBA00022692"/>
    </source>
</evidence>
<comment type="subcellular location">
    <subcellularLocation>
        <location evidence="1">Cell inner membrane</location>
        <topology evidence="1">Multi-pass membrane protein</topology>
    </subcellularLocation>
</comment>
<keyword evidence="5 9" id="KW-0812">Transmembrane</keyword>
<sequence>MNIQWAAFTPGAALAGGLLIGLAASAMVLFLGRIAGISGIVGALLQRASWRNRSQWGWRLAFTVGLLSAPLLWQLFAALPAIQLQAAPATIVLAGLLVGFGSRLGSGCTSGHGVCGIARLSMRSVVATLVFMATAALTVFLVRHALPLIAPGVSS</sequence>
<protein>
    <submittedName>
        <fullName evidence="10">YeeE/YedE family protein</fullName>
    </submittedName>
</protein>
<keyword evidence="7 9" id="KW-0472">Membrane</keyword>
<dbReference type="AlphaFoldDB" id="A0A4V3YX80"/>
<feature type="transmembrane region" description="Helical" evidence="9">
    <location>
        <begin position="125"/>
        <end position="146"/>
    </location>
</feature>
<dbReference type="EMBL" id="SSWX01000008">
    <property type="protein sequence ID" value="THJ33932.1"/>
    <property type="molecule type" value="Genomic_DNA"/>
</dbReference>
<dbReference type="RefSeq" id="WP_136406040.1">
    <property type="nucleotide sequence ID" value="NZ_SSWX01000008.1"/>
</dbReference>
<keyword evidence="6 9" id="KW-1133">Transmembrane helix</keyword>
<dbReference type="Proteomes" id="UP000306236">
    <property type="component" value="Unassembled WGS sequence"/>
</dbReference>
<dbReference type="InterPro" id="IPR007272">
    <property type="entry name" value="Sulf_transp_TsuA/YedE"/>
</dbReference>